<feature type="compositionally biased region" description="Low complexity" evidence="2">
    <location>
        <begin position="280"/>
        <end position="293"/>
    </location>
</feature>
<feature type="region of interest" description="Disordered" evidence="2">
    <location>
        <begin position="266"/>
        <end position="448"/>
    </location>
</feature>
<dbReference type="PANTHER" id="PTHR15836:SF4">
    <property type="entry name" value="PERIPHILIN-1"/>
    <property type="match status" value="1"/>
</dbReference>
<dbReference type="PROSITE" id="PS50102">
    <property type="entry name" value="RRM"/>
    <property type="match status" value="1"/>
</dbReference>
<dbReference type="PANTHER" id="PTHR15836">
    <property type="entry name" value="PERIPHILIN 1"/>
    <property type="match status" value="1"/>
</dbReference>
<evidence type="ECO:0000256" key="1">
    <source>
        <dbReference type="PROSITE-ProRule" id="PRU00176"/>
    </source>
</evidence>
<organism evidence="4 5">
    <name type="scientific">Hymenolepis diminuta</name>
    <name type="common">Rat tapeworm</name>
    <dbReference type="NCBI Taxonomy" id="6216"/>
    <lineage>
        <taxon>Eukaryota</taxon>
        <taxon>Metazoa</taxon>
        <taxon>Spiralia</taxon>
        <taxon>Lophotrochozoa</taxon>
        <taxon>Platyhelminthes</taxon>
        <taxon>Cestoda</taxon>
        <taxon>Eucestoda</taxon>
        <taxon>Cyclophyllidea</taxon>
        <taxon>Hymenolepididae</taxon>
        <taxon>Hymenolepis</taxon>
    </lineage>
</organism>
<feature type="compositionally biased region" description="Low complexity" evidence="2">
    <location>
        <begin position="420"/>
        <end position="429"/>
    </location>
</feature>
<gene>
    <name evidence="4" type="ORF">WMSIL1_LOCUS15109</name>
</gene>
<name>A0A564ZDI9_HYMDI</name>
<proteinExistence type="predicted"/>
<dbReference type="InterPro" id="IPR028851">
    <property type="entry name" value="Pphln1"/>
</dbReference>
<feature type="domain" description="RRM" evidence="3">
    <location>
        <begin position="21"/>
        <end position="99"/>
    </location>
</feature>
<dbReference type="SUPFAM" id="SSF54928">
    <property type="entry name" value="RNA-binding domain, RBD"/>
    <property type="match status" value="1"/>
</dbReference>
<dbReference type="AlphaFoldDB" id="A0A564ZDI9"/>
<dbReference type="SMART" id="SM00360">
    <property type="entry name" value="RRM"/>
    <property type="match status" value="1"/>
</dbReference>
<dbReference type="Pfam" id="PF25234">
    <property type="entry name" value="Periphilin_C"/>
    <property type="match status" value="1"/>
</dbReference>
<dbReference type="InterPro" id="IPR057603">
    <property type="entry name" value="Periphilin-1_C"/>
</dbReference>
<evidence type="ECO:0000259" key="3">
    <source>
        <dbReference type="PROSITE" id="PS50102"/>
    </source>
</evidence>
<feature type="compositionally biased region" description="Polar residues" evidence="2">
    <location>
        <begin position="326"/>
        <end position="335"/>
    </location>
</feature>
<dbReference type="EMBL" id="CABIJS010000719">
    <property type="protein sequence ID" value="VUZ57567.1"/>
    <property type="molecule type" value="Genomic_DNA"/>
</dbReference>
<dbReference type="InterPro" id="IPR035979">
    <property type="entry name" value="RBD_domain_sf"/>
</dbReference>
<feature type="compositionally biased region" description="Low complexity" evidence="2">
    <location>
        <begin position="158"/>
        <end position="173"/>
    </location>
</feature>
<evidence type="ECO:0000313" key="5">
    <source>
        <dbReference type="Proteomes" id="UP000321570"/>
    </source>
</evidence>
<accession>A0A564ZDI9</accession>
<keyword evidence="5" id="KW-1185">Reference proteome</keyword>
<evidence type="ECO:0000313" key="4">
    <source>
        <dbReference type="EMBL" id="VUZ57567.1"/>
    </source>
</evidence>
<dbReference type="GO" id="GO:0005654">
    <property type="term" value="C:nucleoplasm"/>
    <property type="evidence" value="ECO:0007669"/>
    <property type="project" value="TreeGrafter"/>
</dbReference>
<dbReference type="GO" id="GO:0097355">
    <property type="term" value="P:protein localization to heterochromatin"/>
    <property type="evidence" value="ECO:0007669"/>
    <property type="project" value="TreeGrafter"/>
</dbReference>
<evidence type="ECO:0000256" key="2">
    <source>
        <dbReference type="SAM" id="MobiDB-lite"/>
    </source>
</evidence>
<protein>
    <recommendedName>
        <fullName evidence="3">RRM domain-containing protein</fullName>
    </recommendedName>
</protein>
<reference evidence="4 5" key="1">
    <citation type="submission" date="2019-07" db="EMBL/GenBank/DDBJ databases">
        <authorList>
            <person name="Jastrzebski P J."/>
            <person name="Paukszto L."/>
            <person name="Jastrzebski P J."/>
        </authorList>
    </citation>
    <scope>NUCLEOTIDE SEQUENCE [LARGE SCALE GENOMIC DNA]</scope>
    <source>
        <strain evidence="4 5">WMS-il1</strain>
    </source>
</reference>
<feature type="compositionally biased region" description="Basic and acidic residues" evidence="2">
    <location>
        <begin position="438"/>
        <end position="448"/>
    </location>
</feature>
<dbReference type="GO" id="GO:0003723">
    <property type="term" value="F:RNA binding"/>
    <property type="evidence" value="ECO:0007669"/>
    <property type="project" value="UniProtKB-UniRule"/>
</dbReference>
<dbReference type="GO" id="GO:0045814">
    <property type="term" value="P:negative regulation of gene expression, epigenetic"/>
    <property type="evidence" value="ECO:0007669"/>
    <property type="project" value="TreeGrafter"/>
</dbReference>
<feature type="region of interest" description="Disordered" evidence="2">
    <location>
        <begin position="126"/>
        <end position="253"/>
    </location>
</feature>
<sequence>MSYRRPIPHRVNPSYVPPSRHTIFIRGLPGSTNVDSVKNHFCQETDTKCTVEFFSTSDDKVKFSVAIRFKSHELAREMLERYNGKELLGHPVEVTWFKNLKKARARAYEEQRHSRFRVVRGFRGNRSYQDRRGHGYSPSHGRERSYSGGPSSNRRFSRGPSCSSHSSSRSHSGSPKRRRYGPDAENDSIPDRRRPNRRSRSVSSRSRSSSRSVSSRSYQSNQAVPERRSGQIRSPSHYSNAPAPPIRHEDDGSGLLNDLIQLQSKKMNSKPSQYRDSRSQSRSVSSTHSQSTSAPRRQQSKRHRSPLLPNFISSKDQSSEKDQSSLPNLSGSNWRPLSLTEEMSNDEPAPPTKSLFVAYSDSNNNNKSDKPRLNGGKIILSPLVPQKNRNDRSPSEIEVGNDSHSNDEREGGRKRKRGSGEISSSPSGENNHSFSSRQQEKSPAKSKDVLIQEKKAVIEEEYKKECETFATVAKVFISKDSTLEDRLLSLLKMILHERGQQSVEELRIYIDNLETANGSA</sequence>
<dbReference type="InterPro" id="IPR012677">
    <property type="entry name" value="Nucleotide-bd_a/b_plait_sf"/>
</dbReference>
<dbReference type="Gene3D" id="3.30.70.330">
    <property type="match status" value="1"/>
</dbReference>
<feature type="compositionally biased region" description="Low complexity" evidence="2">
    <location>
        <begin position="201"/>
        <end position="217"/>
    </location>
</feature>
<keyword evidence="1" id="KW-0694">RNA-binding</keyword>
<dbReference type="GO" id="GO:0045892">
    <property type="term" value="P:negative regulation of DNA-templated transcription"/>
    <property type="evidence" value="ECO:0007669"/>
    <property type="project" value="InterPro"/>
</dbReference>
<dbReference type="InterPro" id="IPR000504">
    <property type="entry name" value="RRM_dom"/>
</dbReference>
<dbReference type="CDD" id="cd00590">
    <property type="entry name" value="RRM_SF"/>
    <property type="match status" value="1"/>
</dbReference>
<dbReference type="Proteomes" id="UP000321570">
    <property type="component" value="Unassembled WGS sequence"/>
</dbReference>